<organism evidence="1 2">
    <name type="scientific">Silvanigrella paludirubra</name>
    <dbReference type="NCBI Taxonomy" id="2499159"/>
    <lineage>
        <taxon>Bacteria</taxon>
        <taxon>Pseudomonadati</taxon>
        <taxon>Bdellovibrionota</taxon>
        <taxon>Oligoflexia</taxon>
        <taxon>Silvanigrellales</taxon>
        <taxon>Silvanigrellaceae</taxon>
        <taxon>Silvanigrella</taxon>
    </lineage>
</organism>
<dbReference type="Proteomes" id="UP000437748">
    <property type="component" value="Unassembled WGS sequence"/>
</dbReference>
<name>A0A6N6VWJ9_9BACT</name>
<dbReference type="AlphaFoldDB" id="A0A6N6VWJ9"/>
<accession>A0A6N6VWJ9</accession>
<dbReference type="RefSeq" id="WP_153420226.1">
    <property type="nucleotide sequence ID" value="NZ_WFLM01000003.1"/>
</dbReference>
<dbReference type="OrthoDB" id="5945995at2"/>
<evidence type="ECO:0000313" key="1">
    <source>
        <dbReference type="EMBL" id="KAB8038843.1"/>
    </source>
</evidence>
<protein>
    <submittedName>
        <fullName evidence="1">Transglycosylase SLT domain-containing protein</fullName>
    </submittedName>
</protein>
<gene>
    <name evidence="1" type="ORF">GCL60_08260</name>
</gene>
<proteinExistence type="predicted"/>
<keyword evidence="2" id="KW-1185">Reference proteome</keyword>
<sequence length="193" mass="21966">MVPNIDFLASIPEGQAIQYVSKKRDIPCHVLFLAAAGKASSNKLPADERLLMMNFAKAACDTQNPDILWQIAHVESMFKIRIVNIEGKQVLTGNDAKKFLLKGLPKNKNVDIGPLQINWKANGSKWEYEPIKYLNGEFSVDFLSNKILKTYVKTCGDKWINCYHSYNKDRGLGYRNKIELSGRKLRNILVTYL</sequence>
<dbReference type="EMBL" id="WFLM01000003">
    <property type="protein sequence ID" value="KAB8038843.1"/>
    <property type="molecule type" value="Genomic_DNA"/>
</dbReference>
<reference evidence="1 2" key="1">
    <citation type="submission" date="2019-10" db="EMBL/GenBank/DDBJ databases">
        <title>New species of Slilvanegrellaceae.</title>
        <authorList>
            <person name="Pitt A."/>
            <person name="Hahn M.W."/>
        </authorList>
    </citation>
    <scope>NUCLEOTIDE SEQUENCE [LARGE SCALE GENOMIC DNA]</scope>
    <source>
        <strain evidence="1 2">SP-Ram-0.45-NSY-1</strain>
    </source>
</reference>
<comment type="caution">
    <text evidence="1">The sequence shown here is derived from an EMBL/GenBank/DDBJ whole genome shotgun (WGS) entry which is preliminary data.</text>
</comment>
<evidence type="ECO:0000313" key="2">
    <source>
        <dbReference type="Proteomes" id="UP000437748"/>
    </source>
</evidence>